<dbReference type="GO" id="GO:0140284">
    <property type="term" value="C:endoplasmic reticulum-endosome membrane contact site"/>
    <property type="evidence" value="ECO:0007669"/>
    <property type="project" value="TreeGrafter"/>
</dbReference>
<dbReference type="InterPro" id="IPR036273">
    <property type="entry name" value="CRAL/TRIO_N_dom_sf"/>
</dbReference>
<feature type="domain" description="CRAL-TRIO" evidence="1">
    <location>
        <begin position="142"/>
        <end position="252"/>
    </location>
</feature>
<accession>A0A6G1S5M7</accession>
<proteinExistence type="predicted"/>
<reference evidence="2" key="1">
    <citation type="submission" date="2018-10" db="EMBL/GenBank/DDBJ databases">
        <title>Transcriptome assembly of Aceria tosichella (Wheat curl mite) Type 2.</title>
        <authorList>
            <person name="Scully E.D."/>
            <person name="Geib S.M."/>
            <person name="Palmer N.A."/>
            <person name="Gupta A.K."/>
            <person name="Sarath G."/>
            <person name="Tatineni S."/>
        </authorList>
    </citation>
    <scope>NUCLEOTIDE SEQUENCE</scope>
    <source>
        <strain evidence="2">LincolnNE</strain>
    </source>
</reference>
<dbReference type="InterPro" id="IPR036865">
    <property type="entry name" value="CRAL-TRIO_dom_sf"/>
</dbReference>
<dbReference type="AlphaFoldDB" id="A0A6G1S5M7"/>
<dbReference type="InterPro" id="IPR001251">
    <property type="entry name" value="CRAL-TRIO_dom"/>
</dbReference>
<dbReference type="PANTHER" id="PTHR46384">
    <property type="entry name" value="MOTILE SPERM DOMAIN-CONTAINING PROTEIN 2"/>
    <property type="match status" value="1"/>
</dbReference>
<dbReference type="SMART" id="SM00516">
    <property type="entry name" value="SEC14"/>
    <property type="match status" value="1"/>
</dbReference>
<dbReference type="SUPFAM" id="SSF52087">
    <property type="entry name" value="CRAL/TRIO domain"/>
    <property type="match status" value="1"/>
</dbReference>
<dbReference type="CDD" id="cd00170">
    <property type="entry name" value="SEC14"/>
    <property type="match status" value="1"/>
</dbReference>
<dbReference type="Gene3D" id="3.40.525.10">
    <property type="entry name" value="CRAL-TRIO lipid binding domain"/>
    <property type="match status" value="1"/>
</dbReference>
<organism evidence="2">
    <name type="scientific">Aceria tosichella</name>
    <name type="common">wheat curl mite</name>
    <dbReference type="NCBI Taxonomy" id="561515"/>
    <lineage>
        <taxon>Eukaryota</taxon>
        <taxon>Metazoa</taxon>
        <taxon>Ecdysozoa</taxon>
        <taxon>Arthropoda</taxon>
        <taxon>Chelicerata</taxon>
        <taxon>Arachnida</taxon>
        <taxon>Acari</taxon>
        <taxon>Acariformes</taxon>
        <taxon>Trombidiformes</taxon>
        <taxon>Prostigmata</taxon>
        <taxon>Eupodina</taxon>
        <taxon>Eriophyoidea</taxon>
        <taxon>Eriophyidae</taxon>
        <taxon>Eriophyinae</taxon>
        <taxon>Aceriini</taxon>
        <taxon>Aceria</taxon>
    </lineage>
</organism>
<evidence type="ECO:0000259" key="1">
    <source>
        <dbReference type="PROSITE" id="PS50191"/>
    </source>
</evidence>
<evidence type="ECO:0000313" key="2">
    <source>
        <dbReference type="EMBL" id="MDE45805.1"/>
    </source>
</evidence>
<sequence>MPEINKKPEKCSAVSTMERCMPDFDYSHLTRELRELVIEDIKEDPSKYNQEDIQKVYNDSWFIERYLLRNKLDVRSAHQMIRKALEFRNSPVISITEFPHEFYRIGAIFTYEPDRKGNIPVWMRICVNQKIPIVQQFTKSFLFRVIEEADKRAGGKGIALCFDLQGAGMNNIDMDLLFFVITTLVNYFPKGLSYMLVHELPWVLRSIWGIAKRWLSEDHKDLVKFSDSTTIYEYFEEENLPDFVGGTCKRDYRTVPSNSITLSQAAKQWNLNEEECFKIKRKFADHLPPDEEEAAY</sequence>
<dbReference type="GO" id="GO:0012505">
    <property type="term" value="C:endomembrane system"/>
    <property type="evidence" value="ECO:0007669"/>
    <property type="project" value="TreeGrafter"/>
</dbReference>
<dbReference type="EMBL" id="GGYP01001034">
    <property type="protein sequence ID" value="MDE45805.1"/>
    <property type="molecule type" value="Transcribed_RNA"/>
</dbReference>
<dbReference type="InterPro" id="IPR053012">
    <property type="entry name" value="ER-organelle_contact"/>
</dbReference>
<gene>
    <name evidence="2" type="primary">Mospd2_3</name>
    <name evidence="2" type="ORF">g.1656</name>
</gene>
<dbReference type="PROSITE" id="PS50191">
    <property type="entry name" value="CRAL_TRIO"/>
    <property type="match status" value="1"/>
</dbReference>
<name>A0A6G1S5M7_9ACAR</name>
<dbReference type="Pfam" id="PF00650">
    <property type="entry name" value="CRAL_TRIO"/>
    <property type="match status" value="1"/>
</dbReference>
<dbReference type="SUPFAM" id="SSF46938">
    <property type="entry name" value="CRAL/TRIO N-terminal domain"/>
    <property type="match status" value="1"/>
</dbReference>
<protein>
    <submittedName>
        <fullName evidence="2">Motile sperm domain-containing protein 2</fullName>
    </submittedName>
</protein>
<dbReference type="PANTHER" id="PTHR46384:SF1">
    <property type="entry name" value="MOTILE SPERM DOMAIN-CONTAINING PROTEIN 2"/>
    <property type="match status" value="1"/>
</dbReference>